<proteinExistence type="predicted"/>
<dbReference type="RefSeq" id="WP_380217980.1">
    <property type="nucleotide sequence ID" value="NZ_JBHTBN010000005.1"/>
</dbReference>
<dbReference type="Proteomes" id="UP001596415">
    <property type="component" value="Unassembled WGS sequence"/>
</dbReference>
<evidence type="ECO:0000313" key="1">
    <source>
        <dbReference type="EMBL" id="MFC7358091.1"/>
    </source>
</evidence>
<dbReference type="EMBL" id="JBHTBN010000005">
    <property type="protein sequence ID" value="MFC7358091.1"/>
    <property type="molecule type" value="Genomic_DNA"/>
</dbReference>
<accession>A0ABW2MWF8</accession>
<reference evidence="2" key="1">
    <citation type="journal article" date="2019" name="Int. J. Syst. Evol. Microbiol.">
        <title>The Global Catalogue of Microorganisms (GCM) 10K type strain sequencing project: providing services to taxonomists for standard genome sequencing and annotation.</title>
        <authorList>
            <consortium name="The Broad Institute Genomics Platform"/>
            <consortium name="The Broad Institute Genome Sequencing Center for Infectious Disease"/>
            <person name="Wu L."/>
            <person name="Ma J."/>
        </authorList>
    </citation>
    <scope>NUCLEOTIDE SEQUENCE [LARGE SCALE GENOMIC DNA]</scope>
    <source>
        <strain evidence="2">CGMCC 1.16306</strain>
    </source>
</reference>
<name>A0ABW2MWF8_9FLAO</name>
<protein>
    <submittedName>
        <fullName evidence="1">Uncharacterized protein</fullName>
    </submittedName>
</protein>
<evidence type="ECO:0000313" key="2">
    <source>
        <dbReference type="Proteomes" id="UP001596415"/>
    </source>
</evidence>
<organism evidence="1 2">
    <name type="scientific">Jejudonia soesokkakensis</name>
    <dbReference type="NCBI Taxonomy" id="1323432"/>
    <lineage>
        <taxon>Bacteria</taxon>
        <taxon>Pseudomonadati</taxon>
        <taxon>Bacteroidota</taxon>
        <taxon>Flavobacteriia</taxon>
        <taxon>Flavobacteriales</taxon>
        <taxon>Flavobacteriaceae</taxon>
        <taxon>Jejudonia</taxon>
    </lineage>
</organism>
<keyword evidence="2" id="KW-1185">Reference proteome</keyword>
<sequence>MKRTGNPNDYEKIDNRLIATITGTEIINGKTYYVFENSSQGIATCSACDNCIGNNKVREADGFLKDDAGILQFVNQASEPYMIGSYNFGDIFGKYSQAVVFGTPEGEYFDLTTNEIYVILPNSETSEGIDVLAYKECERLLGRSISAISDSRPIYYTLFVENVILPD</sequence>
<gene>
    <name evidence="1" type="ORF">ACFQO1_10355</name>
</gene>
<comment type="caution">
    <text evidence="1">The sequence shown here is derived from an EMBL/GenBank/DDBJ whole genome shotgun (WGS) entry which is preliminary data.</text>
</comment>